<evidence type="ECO:0000313" key="3">
    <source>
        <dbReference type="Proteomes" id="UP000576792"/>
    </source>
</evidence>
<feature type="domain" description="CinA C-terminal" evidence="1">
    <location>
        <begin position="11"/>
        <end position="155"/>
    </location>
</feature>
<dbReference type="Proteomes" id="UP000576792">
    <property type="component" value="Unassembled WGS sequence"/>
</dbReference>
<evidence type="ECO:0000313" key="2">
    <source>
        <dbReference type="EMBL" id="NJC56954.1"/>
    </source>
</evidence>
<reference evidence="2 3" key="1">
    <citation type="submission" date="2020-03" db="EMBL/GenBank/DDBJ databases">
        <title>Sequencing the genomes of 1000 actinobacteria strains.</title>
        <authorList>
            <person name="Klenk H.-P."/>
        </authorList>
    </citation>
    <scope>NUCLEOTIDE SEQUENCE [LARGE SCALE GENOMIC DNA]</scope>
    <source>
        <strain evidence="2 3">DSM 18964</strain>
    </source>
</reference>
<gene>
    <name evidence="2" type="ORF">BKA07_001989</name>
</gene>
<sequence>MNESELFSRTQHLITTCAQVGLSVAGAESLTGGRFVATLVDVPGASAVVRGGLITYATDLKSRLAGVDADRLEETGPVDELVAAQMAAGTARECVADIGVACTGVAGPQPQDGQPVGLVYTAIAFAGKAQVSEHHFGGDRNAIRSQTVAAMIVGLDEFASRLAYGTEVNEHGRR</sequence>
<keyword evidence="2" id="KW-0378">Hydrolase</keyword>
<organism evidence="2 3">
    <name type="scientific">Brevibacterium marinum</name>
    <dbReference type="NCBI Taxonomy" id="418643"/>
    <lineage>
        <taxon>Bacteria</taxon>
        <taxon>Bacillati</taxon>
        <taxon>Actinomycetota</taxon>
        <taxon>Actinomycetes</taxon>
        <taxon>Micrococcales</taxon>
        <taxon>Brevibacteriaceae</taxon>
        <taxon>Brevibacterium</taxon>
    </lineage>
</organism>
<dbReference type="SUPFAM" id="SSF142433">
    <property type="entry name" value="CinA-like"/>
    <property type="match status" value="1"/>
</dbReference>
<dbReference type="InterPro" id="IPR008136">
    <property type="entry name" value="CinA_C"/>
</dbReference>
<keyword evidence="3" id="KW-1185">Reference proteome</keyword>
<dbReference type="RefSeq" id="WP_342449028.1">
    <property type="nucleotide sequence ID" value="NZ_BAAAPQ010000012.1"/>
</dbReference>
<dbReference type="GO" id="GO:0019159">
    <property type="term" value="F:nicotinamide-nucleotide amidase activity"/>
    <property type="evidence" value="ECO:0007669"/>
    <property type="project" value="UniProtKB-EC"/>
</dbReference>
<comment type="caution">
    <text evidence="2">The sequence shown here is derived from an EMBL/GenBank/DDBJ whole genome shotgun (WGS) entry which is preliminary data.</text>
</comment>
<name>A0A846RSC1_9MICO</name>
<dbReference type="EC" id="3.5.1.42" evidence="2"/>
<dbReference type="Gene3D" id="3.90.950.20">
    <property type="entry name" value="CinA-like"/>
    <property type="match status" value="1"/>
</dbReference>
<protein>
    <submittedName>
        <fullName evidence="2">Nicotinamide-nucleotide amidase</fullName>
        <ecNumber evidence="2">3.5.1.42</ecNumber>
    </submittedName>
</protein>
<dbReference type="AlphaFoldDB" id="A0A846RSC1"/>
<proteinExistence type="predicted"/>
<dbReference type="InterPro" id="IPR036653">
    <property type="entry name" value="CinA-like_C"/>
</dbReference>
<evidence type="ECO:0000259" key="1">
    <source>
        <dbReference type="Pfam" id="PF02464"/>
    </source>
</evidence>
<accession>A0A846RSC1</accession>
<dbReference type="EMBL" id="JAATJN010000001">
    <property type="protein sequence ID" value="NJC56954.1"/>
    <property type="molecule type" value="Genomic_DNA"/>
</dbReference>
<dbReference type="Pfam" id="PF02464">
    <property type="entry name" value="CinA"/>
    <property type="match status" value="1"/>
</dbReference>
<dbReference type="NCBIfam" id="TIGR00199">
    <property type="entry name" value="PncC_domain"/>
    <property type="match status" value="1"/>
</dbReference>